<keyword evidence="4" id="KW-1185">Reference proteome</keyword>
<keyword evidence="1" id="KW-1133">Transmembrane helix</keyword>
<evidence type="ECO:0000256" key="2">
    <source>
        <dbReference type="SAM" id="SignalP"/>
    </source>
</evidence>
<accession>A0AAU9IDB5</accession>
<sequence>MLKNLSLALILVISSARRIDIREDEDMLSAVSCKAYTCKTSNVTIPSGSCGVVVNSNVYLKPCSTVDPTTSYCNYTNFNFTCTATPTSSSLQNYPGEPCSTQSDCKFGTCTKSVCTGVSKGSSCVIHEQCSPGLRCSSGGVCVDQLAIGVSGCRSYADCVNYASCNATYSSSNGVCTQYHSVANGLVVTDCENGFSEMCATGYCIKTGSWFGQLGTCAIAPTSTKTMPVSCAQNTDCLGTDGTNMMLSSCQCGYNSGAKSYCSAFIGDTPGQNLLSMWLKALKASASICNTVRRDADPCLSLIGYLDYITAADFYWNYYSQVQGNDLCVQNILTKAYWAYATDSAYLITFGVLLISLWI</sequence>
<feature type="signal peptide" evidence="2">
    <location>
        <begin position="1"/>
        <end position="16"/>
    </location>
</feature>
<dbReference type="Proteomes" id="UP001162131">
    <property type="component" value="Unassembled WGS sequence"/>
</dbReference>
<keyword evidence="1" id="KW-0812">Transmembrane</keyword>
<reference evidence="3" key="1">
    <citation type="submission" date="2021-09" db="EMBL/GenBank/DDBJ databases">
        <authorList>
            <consortium name="AG Swart"/>
            <person name="Singh M."/>
            <person name="Singh A."/>
            <person name="Seah K."/>
            <person name="Emmerich C."/>
        </authorList>
    </citation>
    <scope>NUCLEOTIDE SEQUENCE</scope>
    <source>
        <strain evidence="3">ATCC30299</strain>
    </source>
</reference>
<keyword evidence="2" id="KW-0732">Signal</keyword>
<dbReference type="AlphaFoldDB" id="A0AAU9IDB5"/>
<organism evidence="3 4">
    <name type="scientific">Blepharisma stoltei</name>
    <dbReference type="NCBI Taxonomy" id="1481888"/>
    <lineage>
        <taxon>Eukaryota</taxon>
        <taxon>Sar</taxon>
        <taxon>Alveolata</taxon>
        <taxon>Ciliophora</taxon>
        <taxon>Postciliodesmatophora</taxon>
        <taxon>Heterotrichea</taxon>
        <taxon>Heterotrichida</taxon>
        <taxon>Blepharismidae</taxon>
        <taxon>Blepharisma</taxon>
    </lineage>
</organism>
<comment type="caution">
    <text evidence="3">The sequence shown here is derived from an EMBL/GenBank/DDBJ whole genome shotgun (WGS) entry which is preliminary data.</text>
</comment>
<proteinExistence type="predicted"/>
<evidence type="ECO:0000256" key="1">
    <source>
        <dbReference type="SAM" id="Phobius"/>
    </source>
</evidence>
<evidence type="ECO:0000313" key="4">
    <source>
        <dbReference type="Proteomes" id="UP001162131"/>
    </source>
</evidence>
<feature type="transmembrane region" description="Helical" evidence="1">
    <location>
        <begin position="337"/>
        <end position="358"/>
    </location>
</feature>
<feature type="chain" id="PRO_5044009535" evidence="2">
    <location>
        <begin position="17"/>
        <end position="359"/>
    </location>
</feature>
<dbReference type="EMBL" id="CAJZBQ010000010">
    <property type="protein sequence ID" value="CAG9313383.1"/>
    <property type="molecule type" value="Genomic_DNA"/>
</dbReference>
<evidence type="ECO:0000313" key="3">
    <source>
        <dbReference type="EMBL" id="CAG9313383.1"/>
    </source>
</evidence>
<name>A0AAU9IDB5_9CILI</name>
<gene>
    <name evidence="3" type="ORF">BSTOLATCC_MIC8655</name>
</gene>
<protein>
    <submittedName>
        <fullName evidence="3">Uncharacterized protein</fullName>
    </submittedName>
</protein>
<keyword evidence="1" id="KW-0472">Membrane</keyword>